<evidence type="ECO:0000313" key="1">
    <source>
        <dbReference type="EMBL" id="COY09141.1"/>
    </source>
</evidence>
<sequence length="93" mass="10241">MFDRIDQIGIGRPALRYGCAQHLERWRADLAGHQPFDQPDPGRRIFGWHGEIAGDDGLAVQQSCYRHQLAGEGGQTLMVEVLGHGAEPIHQAG</sequence>
<reference evidence="2" key="1">
    <citation type="submission" date="2015-03" db="EMBL/GenBank/DDBJ databases">
        <authorList>
            <consortium name="Pathogen Informatics"/>
        </authorList>
    </citation>
    <scope>NUCLEOTIDE SEQUENCE [LARGE SCALE GENOMIC DNA]</scope>
    <source>
        <strain evidence="2">N09902308</strain>
    </source>
</reference>
<accession>A0A916P800</accession>
<organism evidence="1 2">
    <name type="scientific">Mycobacterium tuberculosis</name>
    <dbReference type="NCBI Taxonomy" id="1773"/>
    <lineage>
        <taxon>Bacteria</taxon>
        <taxon>Bacillati</taxon>
        <taxon>Actinomycetota</taxon>
        <taxon>Actinomycetes</taxon>
        <taxon>Mycobacteriales</taxon>
        <taxon>Mycobacteriaceae</taxon>
        <taxon>Mycobacterium</taxon>
        <taxon>Mycobacterium tuberculosis complex</taxon>
    </lineage>
</organism>
<dbReference type="EMBL" id="CSBK01000917">
    <property type="protein sequence ID" value="COY09141.1"/>
    <property type="molecule type" value="Genomic_DNA"/>
</dbReference>
<comment type="caution">
    <text evidence="1">The sequence shown here is derived from an EMBL/GenBank/DDBJ whole genome shotgun (WGS) entry which is preliminary data.</text>
</comment>
<proteinExistence type="predicted"/>
<name>A0A916P800_MYCTX</name>
<evidence type="ECO:0000313" key="2">
    <source>
        <dbReference type="Proteomes" id="UP000039021"/>
    </source>
</evidence>
<dbReference type="Proteomes" id="UP000039021">
    <property type="component" value="Unassembled WGS sequence"/>
</dbReference>
<protein>
    <submittedName>
        <fullName evidence="1">Uncharacterized protein</fullName>
    </submittedName>
</protein>
<dbReference type="AlphaFoldDB" id="A0A916P800"/>
<gene>
    <name evidence="1" type="ORF">ERS007739_02109</name>
</gene>